<dbReference type="FunFam" id="3.40.50.2000:FF:000056">
    <property type="entry name" value="Glycosyltransferase"/>
    <property type="match status" value="1"/>
</dbReference>
<keyword evidence="6" id="KW-1185">Reference proteome</keyword>
<organism evidence="5 6">
    <name type="scientific">Saponaria officinalis</name>
    <name type="common">Common soapwort</name>
    <name type="synonym">Lychnis saponaria</name>
    <dbReference type="NCBI Taxonomy" id="3572"/>
    <lineage>
        <taxon>Eukaryota</taxon>
        <taxon>Viridiplantae</taxon>
        <taxon>Streptophyta</taxon>
        <taxon>Embryophyta</taxon>
        <taxon>Tracheophyta</taxon>
        <taxon>Spermatophyta</taxon>
        <taxon>Magnoliopsida</taxon>
        <taxon>eudicotyledons</taxon>
        <taxon>Gunneridae</taxon>
        <taxon>Pentapetalae</taxon>
        <taxon>Caryophyllales</taxon>
        <taxon>Caryophyllaceae</taxon>
        <taxon>Caryophylleae</taxon>
        <taxon>Saponaria</taxon>
    </lineage>
</organism>
<dbReference type="PANTHER" id="PTHR48048">
    <property type="entry name" value="GLYCOSYLTRANSFERASE"/>
    <property type="match status" value="1"/>
</dbReference>
<evidence type="ECO:0000313" key="6">
    <source>
        <dbReference type="Proteomes" id="UP001443914"/>
    </source>
</evidence>
<accession>A0AAW1H408</accession>
<dbReference type="InterPro" id="IPR050481">
    <property type="entry name" value="UDP-glycosyltransf_plant"/>
</dbReference>
<evidence type="ECO:0000256" key="4">
    <source>
        <dbReference type="RuleBase" id="RU362057"/>
    </source>
</evidence>
<comment type="similarity">
    <text evidence="1 3">Belongs to the UDP-glycosyltransferase family.</text>
</comment>
<sequence length="488" mass="54075">MSNTRELVIVPAPGVGHLVSILKLAKLILQKYDFISISILIIDLPVHSAKLTAYVDTQSRDNPYPTRLSFLTLPPVTITSDPSSPSYFLKVIEGHKPLVKRAVEDRVKNGSPKPVGFIVDMFCTTMVDIANELGVPSYLFLTCGANFLNFVFYTQSLADNHGLQIRDLAAKFSDPEFEAVMTGFKNPVTSKVIPGAFKDDFGVGMILNFATEFKRMKGILVNSYVELESFAIPALQNSNDKSIPTIYPVGPILELKKESGADNKDKKSIMTWLDGQPDSSVVFLCFGSMGSFEAEQVREIANGLKRSGVRFLWALRKPTGKPGPPSDNETFLEALPEGFLDYTINKGKIIGWAPQIDILAHPAIGGFVSHCGWNSTLESLWFGVPIGTWPMYSEQNLNAFELVTELELAVEIRMDYYMDWKNGKASFVVNAMEIEEGLKKLTSMDDKMRRKVKEMGDKGRKALEDGGSSSHWLDCFLSDVLSIVVKGE</sequence>
<comment type="caution">
    <text evidence="5">The sequence shown here is derived from an EMBL/GenBank/DDBJ whole genome shotgun (WGS) entry which is preliminary data.</text>
</comment>
<evidence type="ECO:0000256" key="3">
    <source>
        <dbReference type="RuleBase" id="RU003718"/>
    </source>
</evidence>
<dbReference type="PANTHER" id="PTHR48048:SF45">
    <property type="entry name" value="GLYCOSYLTRANSFERASE"/>
    <property type="match status" value="1"/>
</dbReference>
<dbReference type="GO" id="GO:0035251">
    <property type="term" value="F:UDP-glucosyltransferase activity"/>
    <property type="evidence" value="ECO:0007669"/>
    <property type="project" value="InterPro"/>
</dbReference>
<dbReference type="Gene3D" id="3.40.50.2000">
    <property type="entry name" value="Glycogen Phosphorylase B"/>
    <property type="match status" value="2"/>
</dbReference>
<proteinExistence type="inferred from homology"/>
<protein>
    <recommendedName>
        <fullName evidence="4">Glycosyltransferase</fullName>
        <ecNumber evidence="4">2.4.1.-</ecNumber>
    </recommendedName>
</protein>
<dbReference type="InterPro" id="IPR002213">
    <property type="entry name" value="UDP_glucos_trans"/>
</dbReference>
<dbReference type="Proteomes" id="UP001443914">
    <property type="component" value="Unassembled WGS sequence"/>
</dbReference>
<dbReference type="EC" id="2.4.1.-" evidence="4"/>
<dbReference type="Pfam" id="PF00201">
    <property type="entry name" value="UDPGT"/>
    <property type="match status" value="1"/>
</dbReference>
<dbReference type="CDD" id="cd03784">
    <property type="entry name" value="GT1_Gtf-like"/>
    <property type="match status" value="1"/>
</dbReference>
<evidence type="ECO:0000256" key="2">
    <source>
        <dbReference type="ARBA" id="ARBA00022679"/>
    </source>
</evidence>
<dbReference type="SUPFAM" id="SSF53756">
    <property type="entry name" value="UDP-Glycosyltransferase/glycogen phosphorylase"/>
    <property type="match status" value="1"/>
</dbReference>
<evidence type="ECO:0000313" key="5">
    <source>
        <dbReference type="EMBL" id="KAK9669909.1"/>
    </source>
</evidence>
<dbReference type="GO" id="GO:0016104">
    <property type="term" value="P:triterpenoid biosynthetic process"/>
    <property type="evidence" value="ECO:0007669"/>
    <property type="project" value="UniProtKB-ARBA"/>
</dbReference>
<name>A0AAW1H408_SAPOF</name>
<dbReference type="EMBL" id="JBDFQZ010000013">
    <property type="protein sequence ID" value="KAK9669909.1"/>
    <property type="molecule type" value="Genomic_DNA"/>
</dbReference>
<gene>
    <name evidence="5" type="ORF">RND81_13G163300</name>
</gene>
<keyword evidence="2 3" id="KW-0808">Transferase</keyword>
<dbReference type="PROSITE" id="PS00375">
    <property type="entry name" value="UDPGT"/>
    <property type="match status" value="1"/>
</dbReference>
<keyword evidence="3" id="KW-0328">Glycosyltransferase</keyword>
<dbReference type="InterPro" id="IPR035595">
    <property type="entry name" value="UDP_glycos_trans_CS"/>
</dbReference>
<dbReference type="GO" id="GO:0016135">
    <property type="term" value="P:saponin biosynthetic process"/>
    <property type="evidence" value="ECO:0007669"/>
    <property type="project" value="UniProtKB-ARBA"/>
</dbReference>
<reference evidence="5" key="1">
    <citation type="submission" date="2024-03" db="EMBL/GenBank/DDBJ databases">
        <title>WGS assembly of Saponaria officinalis var. Norfolk2.</title>
        <authorList>
            <person name="Jenkins J."/>
            <person name="Shu S."/>
            <person name="Grimwood J."/>
            <person name="Barry K."/>
            <person name="Goodstein D."/>
            <person name="Schmutz J."/>
            <person name="Leebens-Mack J."/>
            <person name="Osbourn A."/>
        </authorList>
    </citation>
    <scope>NUCLEOTIDE SEQUENCE [LARGE SCALE GENOMIC DNA]</scope>
    <source>
        <strain evidence="5">JIC</strain>
    </source>
</reference>
<evidence type="ECO:0000256" key="1">
    <source>
        <dbReference type="ARBA" id="ARBA00009995"/>
    </source>
</evidence>
<dbReference type="AlphaFoldDB" id="A0AAW1H408"/>